<keyword evidence="2" id="KW-1185">Reference proteome</keyword>
<accession>A0ABQ5E172</accession>
<dbReference type="Proteomes" id="UP001151760">
    <property type="component" value="Unassembled WGS sequence"/>
</dbReference>
<dbReference type="EMBL" id="BQNB010015790">
    <property type="protein sequence ID" value="GJT44176.1"/>
    <property type="molecule type" value="Genomic_DNA"/>
</dbReference>
<evidence type="ECO:0000313" key="2">
    <source>
        <dbReference type="Proteomes" id="UP001151760"/>
    </source>
</evidence>
<evidence type="ECO:0000313" key="1">
    <source>
        <dbReference type="EMBL" id="GJT44176.1"/>
    </source>
</evidence>
<comment type="caution">
    <text evidence="1">The sequence shown here is derived from an EMBL/GenBank/DDBJ whole genome shotgun (WGS) entry which is preliminary data.</text>
</comment>
<name>A0ABQ5E172_9ASTR</name>
<protein>
    <submittedName>
        <fullName evidence="1">Uncharacterized protein</fullName>
    </submittedName>
</protein>
<organism evidence="1 2">
    <name type="scientific">Tanacetum coccineum</name>
    <dbReference type="NCBI Taxonomy" id="301880"/>
    <lineage>
        <taxon>Eukaryota</taxon>
        <taxon>Viridiplantae</taxon>
        <taxon>Streptophyta</taxon>
        <taxon>Embryophyta</taxon>
        <taxon>Tracheophyta</taxon>
        <taxon>Spermatophyta</taxon>
        <taxon>Magnoliopsida</taxon>
        <taxon>eudicotyledons</taxon>
        <taxon>Gunneridae</taxon>
        <taxon>Pentapetalae</taxon>
        <taxon>asterids</taxon>
        <taxon>campanulids</taxon>
        <taxon>Asterales</taxon>
        <taxon>Asteraceae</taxon>
        <taxon>Asteroideae</taxon>
        <taxon>Anthemideae</taxon>
        <taxon>Anthemidinae</taxon>
        <taxon>Tanacetum</taxon>
    </lineage>
</organism>
<proteinExistence type="predicted"/>
<sequence>MKHNPSRLNLKWCRRAAFYEFIEEDSEYSNEDDDSQEDYDFDQNSRSQRRLILKRCRFVEMILPKRCRSRLRYGVYRLLLGVNVSGGVVSRVEVGRHGFGSGRARIRIRMRGSVEVEWWWHLRRSGGEWRNVLDCGFNVMVEGVLGTDFERVMMVVDWTSLEEDHLK</sequence>
<reference evidence="1" key="1">
    <citation type="journal article" date="2022" name="Int. J. Mol. Sci.">
        <title>Draft Genome of Tanacetum Coccineum: Genomic Comparison of Closely Related Tanacetum-Family Plants.</title>
        <authorList>
            <person name="Yamashiro T."/>
            <person name="Shiraishi A."/>
            <person name="Nakayama K."/>
            <person name="Satake H."/>
        </authorList>
    </citation>
    <scope>NUCLEOTIDE SEQUENCE</scope>
</reference>
<gene>
    <name evidence="1" type="ORF">Tco_0952891</name>
</gene>
<reference evidence="1" key="2">
    <citation type="submission" date="2022-01" db="EMBL/GenBank/DDBJ databases">
        <authorList>
            <person name="Yamashiro T."/>
            <person name="Shiraishi A."/>
            <person name="Satake H."/>
            <person name="Nakayama K."/>
        </authorList>
    </citation>
    <scope>NUCLEOTIDE SEQUENCE</scope>
</reference>